<reference evidence="1" key="1">
    <citation type="submission" date="2023-07" db="EMBL/GenBank/DDBJ databases">
        <title>A collection of bacterial strains from the Burkholderia cepacia Research Laboratory and Repository.</title>
        <authorList>
            <person name="Lipuma J."/>
            <person name="Spilker T."/>
            <person name="Caverly L."/>
        </authorList>
    </citation>
    <scope>NUCLEOTIDE SEQUENCE</scope>
    <source>
        <strain evidence="1">AU42020</strain>
    </source>
</reference>
<evidence type="ECO:0000313" key="1">
    <source>
        <dbReference type="EMBL" id="MDN7933636.1"/>
    </source>
</evidence>
<gene>
    <name evidence="1" type="ORF">QZM52_20325</name>
</gene>
<keyword evidence="2" id="KW-1185">Reference proteome</keyword>
<evidence type="ECO:0000313" key="2">
    <source>
        <dbReference type="Proteomes" id="UP001171606"/>
    </source>
</evidence>
<comment type="caution">
    <text evidence="1">The sequence shown here is derived from an EMBL/GenBank/DDBJ whole genome shotgun (WGS) entry which is preliminary data.</text>
</comment>
<sequence length="78" mass="8336">MSSIRSVSLDQLQVAIAKAIEAETGSAIQITIQSLTFDASNWMSEAGQISFSFSKPSSAYIDFADLVDKSNVDDKTAS</sequence>
<name>A0ABT8PFG6_9BURK</name>
<proteinExistence type="predicted"/>
<protein>
    <submittedName>
        <fullName evidence="1">Uncharacterized protein</fullName>
    </submittedName>
</protein>
<dbReference type="EMBL" id="JAUJSQ010000007">
    <property type="protein sequence ID" value="MDN7933636.1"/>
    <property type="molecule type" value="Genomic_DNA"/>
</dbReference>
<dbReference type="Proteomes" id="UP001171606">
    <property type="component" value="Unassembled WGS sequence"/>
</dbReference>
<dbReference type="RefSeq" id="WP_175712595.1">
    <property type="nucleotide sequence ID" value="NZ_JAUJSQ010000007.1"/>
</dbReference>
<accession>A0ABT8PFG6</accession>
<organism evidence="1 2">
    <name type="scientific">Burkholderia metallica</name>
    <dbReference type="NCBI Taxonomy" id="488729"/>
    <lineage>
        <taxon>Bacteria</taxon>
        <taxon>Pseudomonadati</taxon>
        <taxon>Pseudomonadota</taxon>
        <taxon>Betaproteobacteria</taxon>
        <taxon>Burkholderiales</taxon>
        <taxon>Burkholderiaceae</taxon>
        <taxon>Burkholderia</taxon>
        <taxon>Burkholderia cepacia complex</taxon>
    </lineage>
</organism>